<name>A0A7G9GM79_9FIRM</name>
<proteinExistence type="predicted"/>
<keyword evidence="2" id="KW-1185">Reference proteome</keyword>
<dbReference type="Proteomes" id="UP000515856">
    <property type="component" value="Chromosome"/>
</dbReference>
<sequence>MDLTLQLNARLRPNDRGDLYENRLDEYLKKEGIGECIGGGTMQLASGEIEYCDVNVSIEDSYTALDTMKKILKEIGVPKGSLLYNDEVYLPVGDLEGMAIYLNGVDLPDNVYDQCDINQVISDINIRIENVGSFYSYWEGPMETALYFYGSSFYNMRKQIQVFVKHHPLCQKCRIEQIA</sequence>
<protein>
    <submittedName>
        <fullName evidence="1">Uncharacterized protein</fullName>
    </submittedName>
</protein>
<evidence type="ECO:0000313" key="2">
    <source>
        <dbReference type="Proteomes" id="UP000515856"/>
    </source>
</evidence>
<reference evidence="1 2" key="1">
    <citation type="submission" date="2020-08" db="EMBL/GenBank/DDBJ databases">
        <authorList>
            <person name="Liu C."/>
            <person name="Sun Q."/>
        </authorList>
    </citation>
    <scope>NUCLEOTIDE SEQUENCE [LARGE SCALE GENOMIC DNA]</scope>
    <source>
        <strain evidence="1 2">NSJ-61</strain>
    </source>
</reference>
<gene>
    <name evidence="1" type="ORF">H9Q80_16945</name>
</gene>
<dbReference type="AlphaFoldDB" id="A0A7G9GM79"/>
<evidence type="ECO:0000313" key="1">
    <source>
        <dbReference type="EMBL" id="QNM11911.1"/>
    </source>
</evidence>
<dbReference type="EMBL" id="CP060636">
    <property type="protein sequence ID" value="QNM11911.1"/>
    <property type="molecule type" value="Genomic_DNA"/>
</dbReference>
<organism evidence="1 2">
    <name type="scientific">[Eubacterium] hominis</name>
    <dbReference type="NCBI Taxonomy" id="2764325"/>
    <lineage>
        <taxon>Bacteria</taxon>
        <taxon>Bacillati</taxon>
        <taxon>Bacillota</taxon>
        <taxon>Erysipelotrichia</taxon>
        <taxon>Erysipelotrichales</taxon>
        <taxon>Erysipelotrichaceae</taxon>
        <taxon>Amedibacillus</taxon>
    </lineage>
</organism>
<accession>A0A7G9GM79</accession>
<dbReference type="KEGG" id="ehn:H9Q80_16945"/>
<dbReference type="RefSeq" id="WP_117456021.1">
    <property type="nucleotide sequence ID" value="NZ_CP060636.1"/>
</dbReference>